<gene>
    <name evidence="1" type="ORF">ACFSUS_01450</name>
</gene>
<dbReference type="Proteomes" id="UP001597469">
    <property type="component" value="Unassembled WGS sequence"/>
</dbReference>
<organism evidence="1 2">
    <name type="scientific">Spirosoma soli</name>
    <dbReference type="NCBI Taxonomy" id="1770529"/>
    <lineage>
        <taxon>Bacteria</taxon>
        <taxon>Pseudomonadati</taxon>
        <taxon>Bacteroidota</taxon>
        <taxon>Cytophagia</taxon>
        <taxon>Cytophagales</taxon>
        <taxon>Cytophagaceae</taxon>
        <taxon>Spirosoma</taxon>
    </lineage>
</organism>
<protein>
    <recommendedName>
        <fullName evidence="3">ChaN family lipoprotein</fullName>
    </recommendedName>
</protein>
<evidence type="ECO:0000313" key="2">
    <source>
        <dbReference type="Proteomes" id="UP001597469"/>
    </source>
</evidence>
<name>A0ABW5LZK2_9BACT</name>
<proteinExistence type="predicted"/>
<keyword evidence="2" id="KW-1185">Reference proteome</keyword>
<accession>A0ABW5LZK2</accession>
<dbReference type="SUPFAM" id="SSF159501">
    <property type="entry name" value="EreA/ChaN-like"/>
    <property type="match status" value="1"/>
</dbReference>
<evidence type="ECO:0008006" key="3">
    <source>
        <dbReference type="Google" id="ProtNLM"/>
    </source>
</evidence>
<comment type="caution">
    <text evidence="1">The sequence shown here is derived from an EMBL/GenBank/DDBJ whole genome shotgun (WGS) entry which is preliminary data.</text>
</comment>
<dbReference type="EMBL" id="JBHULN010000001">
    <property type="protein sequence ID" value="MFD2569278.1"/>
    <property type="molecule type" value="Genomic_DNA"/>
</dbReference>
<dbReference type="RefSeq" id="WP_381518056.1">
    <property type="nucleotide sequence ID" value="NZ_JBHULN010000001.1"/>
</dbReference>
<dbReference type="Gene3D" id="3.40.50.11550">
    <property type="match status" value="1"/>
</dbReference>
<reference evidence="2" key="1">
    <citation type="journal article" date="2019" name="Int. J. Syst. Evol. Microbiol.">
        <title>The Global Catalogue of Microorganisms (GCM) 10K type strain sequencing project: providing services to taxonomists for standard genome sequencing and annotation.</title>
        <authorList>
            <consortium name="The Broad Institute Genomics Platform"/>
            <consortium name="The Broad Institute Genome Sequencing Center for Infectious Disease"/>
            <person name="Wu L."/>
            <person name="Ma J."/>
        </authorList>
    </citation>
    <scope>NUCLEOTIDE SEQUENCE [LARGE SCALE GENOMIC DNA]</scope>
    <source>
        <strain evidence="2">KCTC 42805</strain>
    </source>
</reference>
<sequence length="393" mass="43981">MLFIRKLFVLLPTELLSRLHNQFWTTLFSLIVSAVLPVCLTSCEPKQDPAPDAVVVSTKPVDAAKGIVSLFDQYQVVALSELHYNQEIWDIVEAVLDNSRFQSTVQNIALEGGNARYQPLMDRYTNGESVTEAQIKQVWRNNTQVNTTYDAPVYLRMINHVRRINQSRATGQKLRVILLDPAIDWSSIKGETDYFPFLLDREPSMARVIEKEVYVNNQKILFIAGGPHVERNLPTAPVKSALTQLEEKHPKTTFNVAFYSGFGLDQQQLPQVEGLFSGWSKPAIALLEGTPQGELAAGINTAAKGPDGQLIDLYPGLKLKQLFNAIIFAGKRGELSTSSPSLGVCTGKPEDEAWKQELLQRQQLVNVPPPLRTTAEDMCKPLPVRYFDQSIFK</sequence>
<evidence type="ECO:0000313" key="1">
    <source>
        <dbReference type="EMBL" id="MFD2569278.1"/>
    </source>
</evidence>